<keyword evidence="5" id="KW-0539">Nucleus</keyword>
<feature type="compositionally biased region" description="Polar residues" evidence="7">
    <location>
        <begin position="724"/>
        <end position="734"/>
    </location>
</feature>
<evidence type="ECO:0000256" key="6">
    <source>
        <dbReference type="ARBA" id="ARBA00023306"/>
    </source>
</evidence>
<accession>A0AAE1D6V2</accession>
<organism evidence="9 10">
    <name type="scientific">Elysia crispata</name>
    <name type="common">lettuce slug</name>
    <dbReference type="NCBI Taxonomy" id="231223"/>
    <lineage>
        <taxon>Eukaryota</taxon>
        <taxon>Metazoa</taxon>
        <taxon>Spiralia</taxon>
        <taxon>Lophotrochozoa</taxon>
        <taxon>Mollusca</taxon>
        <taxon>Gastropoda</taxon>
        <taxon>Heterobranchia</taxon>
        <taxon>Euthyneura</taxon>
        <taxon>Panpulmonata</taxon>
        <taxon>Sacoglossa</taxon>
        <taxon>Placobranchoidea</taxon>
        <taxon>Plakobranchidae</taxon>
        <taxon>Elysia</taxon>
    </lineage>
</organism>
<dbReference type="GO" id="GO:0007076">
    <property type="term" value="P:mitotic chromosome condensation"/>
    <property type="evidence" value="ECO:0007669"/>
    <property type="project" value="InterPro"/>
</dbReference>
<name>A0AAE1D6V2_9GAST</name>
<dbReference type="GO" id="GO:0051301">
    <property type="term" value="P:cell division"/>
    <property type="evidence" value="ECO:0007669"/>
    <property type="project" value="UniProtKB-KW"/>
</dbReference>
<keyword evidence="10" id="KW-1185">Reference proteome</keyword>
<protein>
    <recommendedName>
        <fullName evidence="8">Condensin complex subunit 1 C-terminal domain-containing protein</fullName>
    </recommendedName>
</protein>
<dbReference type="PANTHER" id="PTHR14222">
    <property type="entry name" value="CONDENSIN"/>
    <property type="match status" value="1"/>
</dbReference>
<keyword evidence="6" id="KW-0131">Cell cycle</keyword>
<dbReference type="GO" id="GO:0042393">
    <property type="term" value="F:histone binding"/>
    <property type="evidence" value="ECO:0007669"/>
    <property type="project" value="TreeGrafter"/>
</dbReference>
<dbReference type="AlphaFoldDB" id="A0AAE1D6V2"/>
<feature type="compositionally biased region" description="Polar residues" evidence="7">
    <location>
        <begin position="633"/>
        <end position="648"/>
    </location>
</feature>
<dbReference type="GO" id="GO:0000796">
    <property type="term" value="C:condensin complex"/>
    <property type="evidence" value="ECO:0007669"/>
    <property type="project" value="TreeGrafter"/>
</dbReference>
<keyword evidence="4" id="KW-0226">DNA condensation</keyword>
<feature type="compositionally biased region" description="Low complexity" evidence="7">
    <location>
        <begin position="708"/>
        <end position="723"/>
    </location>
</feature>
<dbReference type="GO" id="GO:0000779">
    <property type="term" value="C:condensed chromosome, centromeric region"/>
    <property type="evidence" value="ECO:0007669"/>
    <property type="project" value="TreeGrafter"/>
</dbReference>
<dbReference type="InterPro" id="IPR016024">
    <property type="entry name" value="ARM-type_fold"/>
</dbReference>
<evidence type="ECO:0000313" key="10">
    <source>
        <dbReference type="Proteomes" id="UP001283361"/>
    </source>
</evidence>
<evidence type="ECO:0000256" key="2">
    <source>
        <dbReference type="ARBA" id="ARBA00022618"/>
    </source>
</evidence>
<dbReference type="GO" id="GO:0005634">
    <property type="term" value="C:nucleus"/>
    <property type="evidence" value="ECO:0007669"/>
    <property type="project" value="UniProtKB-SubCell"/>
</dbReference>
<dbReference type="EMBL" id="JAWDGP010005116">
    <property type="protein sequence ID" value="KAK3759512.1"/>
    <property type="molecule type" value="Genomic_DNA"/>
</dbReference>
<feature type="region of interest" description="Disordered" evidence="7">
    <location>
        <begin position="629"/>
        <end position="648"/>
    </location>
</feature>
<feature type="compositionally biased region" description="Low complexity" evidence="7">
    <location>
        <begin position="676"/>
        <end position="690"/>
    </location>
</feature>
<reference evidence="9" key="1">
    <citation type="journal article" date="2023" name="G3 (Bethesda)">
        <title>A reference genome for the long-term kleptoplast-retaining sea slug Elysia crispata morphotype clarki.</title>
        <authorList>
            <person name="Eastman K.E."/>
            <person name="Pendleton A.L."/>
            <person name="Shaikh M.A."/>
            <person name="Suttiyut T."/>
            <person name="Ogas R."/>
            <person name="Tomko P."/>
            <person name="Gavelis G."/>
            <person name="Widhalm J.R."/>
            <person name="Wisecaver J.H."/>
        </authorList>
    </citation>
    <scope>NUCLEOTIDE SEQUENCE</scope>
    <source>
        <strain evidence="9">ECLA1</strain>
    </source>
</reference>
<evidence type="ECO:0000256" key="4">
    <source>
        <dbReference type="ARBA" id="ARBA00023067"/>
    </source>
</evidence>
<feature type="non-terminal residue" evidence="9">
    <location>
        <position position="1"/>
    </location>
</feature>
<dbReference type="Pfam" id="PF12717">
    <property type="entry name" value="Cnd1"/>
    <property type="match status" value="1"/>
</dbReference>
<evidence type="ECO:0000256" key="5">
    <source>
        <dbReference type="ARBA" id="ARBA00023242"/>
    </source>
</evidence>
<evidence type="ECO:0000259" key="8">
    <source>
        <dbReference type="Pfam" id="PF12717"/>
    </source>
</evidence>
<feature type="domain" description="Condensin complex subunit 1 C-terminal" evidence="8">
    <location>
        <begin position="240"/>
        <end position="406"/>
    </location>
</feature>
<keyword evidence="3" id="KW-0498">Mitosis</keyword>
<dbReference type="Proteomes" id="UP001283361">
    <property type="component" value="Unassembled WGS sequence"/>
</dbReference>
<feature type="region of interest" description="Disordered" evidence="7">
    <location>
        <begin position="150"/>
        <end position="191"/>
    </location>
</feature>
<evidence type="ECO:0000256" key="7">
    <source>
        <dbReference type="SAM" id="MobiDB-lite"/>
    </source>
</evidence>
<comment type="subcellular location">
    <subcellularLocation>
        <location evidence="1">Nucleus</location>
    </subcellularLocation>
</comment>
<dbReference type="GO" id="GO:0010032">
    <property type="term" value="P:meiotic chromosome condensation"/>
    <property type="evidence" value="ECO:0007669"/>
    <property type="project" value="TreeGrafter"/>
</dbReference>
<feature type="region of interest" description="Disordered" evidence="7">
    <location>
        <begin position="785"/>
        <end position="837"/>
    </location>
</feature>
<comment type="caution">
    <text evidence="9">The sequence shown here is derived from an EMBL/GenBank/DDBJ whole genome shotgun (WGS) entry which is preliminary data.</text>
</comment>
<feature type="region of interest" description="Disordered" evidence="7">
    <location>
        <begin position="669"/>
        <end position="734"/>
    </location>
</feature>
<feature type="compositionally biased region" description="Polar residues" evidence="7">
    <location>
        <begin position="691"/>
        <end position="707"/>
    </location>
</feature>
<keyword evidence="2" id="KW-0132">Cell division</keyword>
<dbReference type="InterPro" id="IPR011989">
    <property type="entry name" value="ARM-like"/>
</dbReference>
<feature type="region of interest" description="Disordered" evidence="7">
    <location>
        <begin position="550"/>
        <end position="614"/>
    </location>
</feature>
<evidence type="ECO:0000256" key="1">
    <source>
        <dbReference type="ARBA" id="ARBA00004123"/>
    </source>
</evidence>
<feature type="compositionally biased region" description="Low complexity" evidence="7">
    <location>
        <begin position="161"/>
        <end position="188"/>
    </location>
</feature>
<sequence>LSSDECGKWSNVLLVLGMAAKSVQDEEVKDLQDDLGNRLSQFSYPPFIIAGMVNCIAKLYGKGIPLEQQQTWGEDLMYACVRYLSEIILKSENNSDAQIDEPQMIKYVFTLGEVCQRCPTKIPKKANFLVQSIVAAPCISALSQSDQEAVAPIKDPAGSGQTSEQQDSSHDSQSSEASSQISTQASTQPLSQFRGSKMSNILRAHGFITLGKLCLVDEGLSKKIIAALARELEVCDSPAVRNNVVVIMGDLTVRYTTVVDRYVTNVAACLKDPSALVRKNTLTILTRLLQEEYVKWKGVLFFRYITTLLDEVEEIKNLAEFCLEHLLLKKHPNMFFNPFVECIFHFNNYQDHPTYNKFKQTEGEKAKFTVAGKAHASQRMQMYTFMLENMTDEHRFKVAAKLNKEILAAVVDKVIPLNNDGSALLRDTLAVLSCKEIKLTTLRGRGLGSQEEEVEGPVEAQAQAAVSAVAKKAFISQVVRRNVIENIVPVVISLKHMFEQARSSLLRDLMIYLRELMKDYKNEVKDILASDKQLAEEIFFDLRTFETQESQITESRQVSRQGTPQPANENSNASQPTNQNPCKEASLQATKENAGKGANVSKSSGANPGGVLTPTVVNRDNIAASPGLGGVGSATSSPKYSDAAKSSSLGSVAIKDAAKKAMTRVEELRRSGGVFSPGKKGSSPLKSPNSRESITANENEAASLQNASQESQSKSPSQQDSPSRAISTPTGKLSNITFGADGNITMLPPSPIPSMATAIARGGLCMSPAIHVERRGDRTILHMPHPDLEEPKPQMWNVQSPAAKTTKEATKGTKSSTPSRKSHAASRAGLKTRRARR</sequence>
<dbReference type="SUPFAM" id="SSF48371">
    <property type="entry name" value="ARM repeat"/>
    <property type="match status" value="1"/>
</dbReference>
<feature type="compositionally biased region" description="Basic residues" evidence="7">
    <location>
        <begin position="820"/>
        <end position="837"/>
    </location>
</feature>
<gene>
    <name evidence="9" type="ORF">RRG08_045798</name>
</gene>
<dbReference type="InterPro" id="IPR026971">
    <property type="entry name" value="CND1/NCAPD3"/>
</dbReference>
<dbReference type="PANTHER" id="PTHR14222:SF1">
    <property type="entry name" value="CONDENSIN-2 COMPLEX SUBUNIT D3"/>
    <property type="match status" value="1"/>
</dbReference>
<feature type="compositionally biased region" description="Polar residues" evidence="7">
    <location>
        <begin position="550"/>
        <end position="591"/>
    </location>
</feature>
<evidence type="ECO:0000256" key="3">
    <source>
        <dbReference type="ARBA" id="ARBA00022776"/>
    </source>
</evidence>
<dbReference type="Gene3D" id="1.25.10.10">
    <property type="entry name" value="Leucine-rich Repeat Variant"/>
    <property type="match status" value="1"/>
</dbReference>
<evidence type="ECO:0000313" key="9">
    <source>
        <dbReference type="EMBL" id="KAK3759512.1"/>
    </source>
</evidence>
<dbReference type="InterPro" id="IPR032682">
    <property type="entry name" value="Cnd1_C"/>
</dbReference>
<proteinExistence type="predicted"/>